<name>C6CAI3_MUSP7</name>
<dbReference type="HAMAP" id="MF_01424">
    <property type="entry name" value="MdtC"/>
    <property type="match status" value="1"/>
</dbReference>
<evidence type="ECO:0000256" key="6">
    <source>
        <dbReference type="ARBA" id="ARBA00022989"/>
    </source>
</evidence>
<comment type="subcellular location">
    <subcellularLocation>
        <location evidence="1 8">Cell inner membrane</location>
        <topology evidence="1 8">Multi-pass membrane protein</topology>
    </subcellularLocation>
</comment>
<reference evidence="9" key="1">
    <citation type="submission" date="2009-06" db="EMBL/GenBank/DDBJ databases">
        <title>Complete sequence of Dickeya dadantii Ech703.</title>
        <authorList>
            <consortium name="US DOE Joint Genome Institute"/>
            <person name="Lucas S."/>
            <person name="Copeland A."/>
            <person name="Lapidus A."/>
            <person name="Glavina del Rio T."/>
            <person name="Dalin E."/>
            <person name="Tice H."/>
            <person name="Bruce D."/>
            <person name="Goodwin L."/>
            <person name="Pitluck S."/>
            <person name="Chertkov O."/>
            <person name="Brettin T."/>
            <person name="Detter J.C."/>
            <person name="Han C."/>
            <person name="Larimer F."/>
            <person name="Land M."/>
            <person name="Hauser L."/>
            <person name="Kyrpides N."/>
            <person name="Mikhailova N."/>
            <person name="Balakrishnan V."/>
            <person name="Glasner J."/>
            <person name="Perna N.T."/>
        </authorList>
    </citation>
    <scope>NUCLEOTIDE SEQUENCE [LARGE SCALE GENOMIC DNA]</scope>
    <source>
        <strain evidence="9">Ech703</strain>
    </source>
</reference>
<comment type="subunit">
    <text evidence="8">Part of a tripartite efflux system composed of MdtA, MdtB and MdtC. MdtC forms a heteromultimer with MdtB.</text>
</comment>
<dbReference type="AlphaFoldDB" id="C6CAI3"/>
<feature type="transmembrane region" description="Helical" evidence="8">
    <location>
        <begin position="528"/>
        <end position="545"/>
    </location>
</feature>
<dbReference type="EMBL" id="CP001654">
    <property type="protein sequence ID" value="ACS86481.1"/>
    <property type="molecule type" value="Genomic_DNA"/>
</dbReference>
<accession>C6CAI3</accession>
<feature type="transmembrane region" description="Helical" evidence="8">
    <location>
        <begin position="853"/>
        <end position="871"/>
    </location>
</feature>
<dbReference type="InterPro" id="IPR001036">
    <property type="entry name" value="Acrflvin-R"/>
</dbReference>
<dbReference type="GO" id="GO:0005886">
    <property type="term" value="C:plasma membrane"/>
    <property type="evidence" value="ECO:0007669"/>
    <property type="project" value="UniProtKB-SubCell"/>
</dbReference>
<evidence type="ECO:0000313" key="9">
    <source>
        <dbReference type="EMBL" id="ACS86481.1"/>
    </source>
</evidence>
<dbReference type="SUPFAM" id="SSF82714">
    <property type="entry name" value="Multidrug efflux transporter AcrB TolC docking domain, DN and DC subdomains"/>
    <property type="match status" value="2"/>
</dbReference>
<feature type="transmembrane region" description="Helical" evidence="8">
    <location>
        <begin position="431"/>
        <end position="451"/>
    </location>
</feature>
<dbReference type="FunFam" id="3.30.70.1430:FF:000001">
    <property type="entry name" value="Efflux pump membrane transporter"/>
    <property type="match status" value="1"/>
</dbReference>
<dbReference type="Gene3D" id="3.30.2090.10">
    <property type="entry name" value="Multidrug efflux transporter AcrB TolC docking domain, DN and DC subdomains"/>
    <property type="match status" value="2"/>
</dbReference>
<dbReference type="PANTHER" id="PTHR32063">
    <property type="match status" value="1"/>
</dbReference>
<dbReference type="Proteomes" id="UP000002734">
    <property type="component" value="Chromosome"/>
</dbReference>
<organism evidence="9 10">
    <name type="scientific">Musicola paradisiaca (strain Ech703)</name>
    <name type="common">Dickeya paradisiaca</name>
    <name type="synonym">Dickeya dadantii</name>
    <dbReference type="NCBI Taxonomy" id="579405"/>
    <lineage>
        <taxon>Bacteria</taxon>
        <taxon>Pseudomonadati</taxon>
        <taxon>Pseudomonadota</taxon>
        <taxon>Gammaproteobacteria</taxon>
        <taxon>Enterobacterales</taxon>
        <taxon>Pectobacteriaceae</taxon>
        <taxon>Musicola</taxon>
    </lineage>
</organism>
<keyword evidence="2 8" id="KW-0813">Transport</keyword>
<gene>
    <name evidence="8" type="primary">mdtC</name>
    <name evidence="9" type="ordered locus">Dd703_2704</name>
</gene>
<dbReference type="Gene3D" id="1.20.1640.10">
    <property type="entry name" value="Multidrug efflux transporter AcrB transmembrane domain"/>
    <property type="match status" value="2"/>
</dbReference>
<dbReference type="Gene3D" id="3.30.70.1440">
    <property type="entry name" value="Multidrug efflux transporter AcrB pore domain"/>
    <property type="match status" value="1"/>
</dbReference>
<evidence type="ECO:0000256" key="2">
    <source>
        <dbReference type="ARBA" id="ARBA00022448"/>
    </source>
</evidence>
<evidence type="ECO:0000313" key="10">
    <source>
        <dbReference type="Proteomes" id="UP000002734"/>
    </source>
</evidence>
<dbReference type="PANTHER" id="PTHR32063:SF34">
    <property type="entry name" value="MULTIDRUG RESISTANCE PROTEIN MDTC"/>
    <property type="match status" value="1"/>
</dbReference>
<dbReference type="eggNOG" id="COG0841">
    <property type="taxonomic scope" value="Bacteria"/>
</dbReference>
<dbReference type="RefSeq" id="WP_015854386.1">
    <property type="nucleotide sequence ID" value="NC_012880.1"/>
</dbReference>
<dbReference type="STRING" id="579405.Dd703_2704"/>
<keyword evidence="6 8" id="KW-1133">Transmembrane helix</keyword>
<evidence type="ECO:0000256" key="4">
    <source>
        <dbReference type="ARBA" id="ARBA00022519"/>
    </source>
</evidence>
<evidence type="ECO:0000256" key="1">
    <source>
        <dbReference type="ARBA" id="ARBA00004429"/>
    </source>
</evidence>
<dbReference type="FunFam" id="1.20.1640.10:FF:000001">
    <property type="entry name" value="Efflux pump membrane transporter"/>
    <property type="match status" value="1"/>
</dbReference>
<keyword evidence="5 8" id="KW-0812">Transmembrane</keyword>
<keyword evidence="3 8" id="KW-1003">Cell membrane</keyword>
<evidence type="ECO:0000256" key="7">
    <source>
        <dbReference type="ARBA" id="ARBA00023136"/>
    </source>
</evidence>
<dbReference type="InterPro" id="IPR023931">
    <property type="entry name" value="Multidrug-R_MdtC"/>
</dbReference>
<dbReference type="NCBIfam" id="NF033617">
    <property type="entry name" value="RND_permease_2"/>
    <property type="match status" value="1"/>
</dbReference>
<dbReference type="NCBIfam" id="NF007905">
    <property type="entry name" value="PRK10614.1"/>
    <property type="match status" value="1"/>
</dbReference>
<dbReference type="Gene3D" id="3.30.70.1320">
    <property type="entry name" value="Multidrug efflux transporter AcrB pore domain like"/>
    <property type="match status" value="1"/>
</dbReference>
<evidence type="ECO:0000256" key="3">
    <source>
        <dbReference type="ARBA" id="ARBA00022475"/>
    </source>
</evidence>
<protein>
    <recommendedName>
        <fullName evidence="8">Multidrug resistance protein MdtC</fullName>
    </recommendedName>
    <alternativeName>
        <fullName evidence="8">Multidrug transporter MdtC</fullName>
    </alternativeName>
</protein>
<dbReference type="SUPFAM" id="SSF82866">
    <property type="entry name" value="Multidrug efflux transporter AcrB transmembrane domain"/>
    <property type="match status" value="2"/>
</dbReference>
<keyword evidence="10" id="KW-1185">Reference proteome</keyword>
<feature type="transmembrane region" description="Helical" evidence="8">
    <location>
        <begin position="901"/>
        <end position="917"/>
    </location>
</feature>
<keyword evidence="7 8" id="KW-0472">Membrane</keyword>
<evidence type="ECO:0000256" key="8">
    <source>
        <dbReference type="HAMAP-Rule" id="MF_01424"/>
    </source>
</evidence>
<dbReference type="PRINTS" id="PR00702">
    <property type="entry name" value="ACRIFLAVINRP"/>
</dbReference>
<feature type="transmembrane region" description="Helical" evidence="8">
    <location>
        <begin position="360"/>
        <end position="384"/>
    </location>
</feature>
<feature type="transmembrane region" description="Helical" evidence="8">
    <location>
        <begin position="463"/>
        <end position="486"/>
    </location>
</feature>
<comment type="caution">
    <text evidence="8">Lacks conserved residue(s) required for the propagation of feature annotation.</text>
</comment>
<dbReference type="SUPFAM" id="SSF82693">
    <property type="entry name" value="Multidrug efflux transporter AcrB pore domain, PN1, PN2, PC1 and PC2 subdomains"/>
    <property type="match status" value="4"/>
</dbReference>
<dbReference type="HOGENOM" id="CLU_002755_1_2_6"/>
<dbReference type="InterPro" id="IPR027463">
    <property type="entry name" value="AcrB_DN_DC_subdom"/>
</dbReference>
<dbReference type="KEGG" id="dda:Dd703_2704"/>
<dbReference type="GO" id="GO:0042910">
    <property type="term" value="F:xenobiotic transmembrane transporter activity"/>
    <property type="evidence" value="ECO:0007669"/>
    <property type="project" value="TreeGrafter"/>
</dbReference>
<dbReference type="Gene3D" id="3.30.70.1430">
    <property type="entry name" value="Multidrug efflux transporter AcrB pore domain"/>
    <property type="match status" value="2"/>
</dbReference>
<proteinExistence type="inferred from homology"/>
<feature type="transmembrane region" description="Helical" evidence="8">
    <location>
        <begin position="953"/>
        <end position="970"/>
    </location>
</feature>
<feature type="transmembrane region" description="Helical" evidence="8">
    <location>
        <begin position="337"/>
        <end position="353"/>
    </location>
</feature>
<sequence>MKFFALFIQRPVATTLLALAITLCGVLGYRLLPVSPLPQVDFPVIAVTATLSGASPETMASSVATPLERSLGRIAGINEMTSMSSLGSTRIILQFALDRDINGAARDVQAAINAAQSLLPSNMASRPYYRKVNPSDAPIVILTLTSDTYGPGQLYDYASTQIAQRVSQIEGVGDVTIGGSSLPAVRVSLNPQALFNQGVSLDEVRQSIAQANVRQPVGSLDNGDIHYQIQTNDELKTADAYRSLIVHYNNGAPVRLSDVAGVRDSVQNVLNAGMTNAKPAVLILIRRAPDANIISTVDNIRASLPELRTLLPASINMEVAQDRSPTIRASLRDVERSLTIAVSLVILVVFLFLRSGRATLIPAIAVPVSLIGTFAAMYLCGFSLNNLSLMALTVATGFVVDDAIVVLENISRHIEAGMKPLQASLQGVREVGFTVVSMSLSLIAVFIPLLLMSGLPGRLFREFSVTLSVAILISLLVSITLTPMMCSRLLRAHPVRSQPRKRGFNRVLLSVQQGYGRSLRWVLNHSRWVLMVLLGTIALSVWLYISIPKTFFPEQDTGRLMGFIQADQSISFQAMKGKLQDFMKIVRDDPAVDNVTGFTGGMRTNSGSMFISLKPLSERDVTAQQVITRLREKLSKEPGANLYLMAVQDVRIGGREANAGYQYSLLSDDLAVLRSWEPKIRDALSKLPQLADVSSDQQDKGAEMMLEYDRDAIARLGISVASVNALLNDAFGQRQISTIYQPMNQYKVVMEVDSAYTQDPSSLEKMFVINSDGKPIPLSFFAHWRPANTPLAVNHQGLSAAATIAFNLPDGASLSDATDAIQRTMTALGVPSSIRGQFAGTALAFQQSQHSQVILIIAAIITVYIVLGILYENYVHPLTILSTLPSAGVGALMALELFGKPFSLIALIGIMLLIGIVKKNAIMMVDFAQVAQREGKLSAQEAIFRACMLRFRPIMMTTMAALFGALPLVLGSGDGAELRQPLGITIVGGLVMSQLLTLYTTPVVYLFFDRLRRRSGTQTETGLTQAEPGE</sequence>
<evidence type="ECO:0000256" key="5">
    <source>
        <dbReference type="ARBA" id="ARBA00022692"/>
    </source>
</evidence>
<comment type="similarity">
    <text evidence="8">Belongs to the resistance-nodulation-cell division (RND) (TC 2.A.6) family. MdtC subfamily.</text>
</comment>
<dbReference type="Pfam" id="PF00873">
    <property type="entry name" value="ACR_tran"/>
    <property type="match status" value="1"/>
</dbReference>
<keyword evidence="4 8" id="KW-0997">Cell inner membrane</keyword>
<feature type="transmembrane region" description="Helical" evidence="8">
    <location>
        <begin position="982"/>
        <end position="1008"/>
    </location>
</feature>